<name>R4KQU4_9FIRM</name>
<evidence type="ECO:0000313" key="1">
    <source>
        <dbReference type="EMBL" id="AGL03922.1"/>
    </source>
</evidence>
<dbReference type="EMBL" id="CP003273">
    <property type="protein sequence ID" value="AGL03922.1"/>
    <property type="molecule type" value="Genomic_DNA"/>
</dbReference>
<reference evidence="1 2" key="1">
    <citation type="submission" date="2012-01" db="EMBL/GenBank/DDBJ databases">
        <title>Complete sequence of Desulfotomaculum gibsoniae DSM 7213.</title>
        <authorList>
            <consortium name="US DOE Joint Genome Institute"/>
            <person name="Lucas S."/>
            <person name="Han J."/>
            <person name="Lapidus A."/>
            <person name="Cheng J.-F."/>
            <person name="Goodwin L."/>
            <person name="Pitluck S."/>
            <person name="Peters L."/>
            <person name="Ovchinnikova G."/>
            <person name="Teshima H."/>
            <person name="Detter J.C."/>
            <person name="Han C."/>
            <person name="Tapia R."/>
            <person name="Land M."/>
            <person name="Hauser L."/>
            <person name="Kyrpides N."/>
            <person name="Ivanova N."/>
            <person name="Pagani I."/>
            <person name="Parshina S."/>
            <person name="Plugge C."/>
            <person name="Muyzer G."/>
            <person name="Kuever J."/>
            <person name="Ivanova A."/>
            <person name="Nazina T."/>
            <person name="Klenk H.-P."/>
            <person name="Brambilla E."/>
            <person name="Spring S."/>
            <person name="Stams A.F."/>
            <person name="Woyke T."/>
        </authorList>
    </citation>
    <scope>NUCLEOTIDE SEQUENCE [LARGE SCALE GENOMIC DNA]</scope>
    <source>
        <strain evidence="1 2">DSM 7213</strain>
    </source>
</reference>
<gene>
    <name evidence="1" type="ORF">Desgi_4698</name>
</gene>
<keyword evidence="2" id="KW-1185">Reference proteome</keyword>
<dbReference type="KEGG" id="dgi:Desgi_4698"/>
<sequence>MKLIILYGAEGQILAAAPLELPEQQNLASYPRPVPMDGQKIAEIEVGDEFSDLAYLAERSRTLRVDTAGPEPFLRVISESDTTT</sequence>
<dbReference type="Proteomes" id="UP000013520">
    <property type="component" value="Chromosome"/>
</dbReference>
<evidence type="ECO:0000313" key="2">
    <source>
        <dbReference type="Proteomes" id="UP000013520"/>
    </source>
</evidence>
<protein>
    <submittedName>
        <fullName evidence="1">Uncharacterized protein</fullName>
    </submittedName>
</protein>
<dbReference type="RefSeq" id="WP_006522234.1">
    <property type="nucleotide sequence ID" value="NC_021184.1"/>
</dbReference>
<dbReference type="HOGENOM" id="CLU_2522126_0_0_9"/>
<organism evidence="1 2">
    <name type="scientific">Desulfoscipio gibsoniae DSM 7213</name>
    <dbReference type="NCBI Taxonomy" id="767817"/>
    <lineage>
        <taxon>Bacteria</taxon>
        <taxon>Bacillati</taxon>
        <taxon>Bacillota</taxon>
        <taxon>Clostridia</taxon>
        <taxon>Eubacteriales</taxon>
        <taxon>Desulfallaceae</taxon>
        <taxon>Desulfoscipio</taxon>
    </lineage>
</organism>
<accession>R4KQU4</accession>
<proteinExistence type="predicted"/>
<dbReference type="AlphaFoldDB" id="R4KQU4"/>